<evidence type="ECO:0000256" key="1">
    <source>
        <dbReference type="SAM" id="MobiDB-lite"/>
    </source>
</evidence>
<gene>
    <name evidence="2" type="ORF">V5799_024687</name>
</gene>
<name>A0AAQ4EBC3_AMBAM</name>
<dbReference type="Proteomes" id="UP001321473">
    <property type="component" value="Unassembled WGS sequence"/>
</dbReference>
<sequence>MTLTSWNVPESLGSRTSPISSAGSPTALRVVQELSVCQSLSVRLSGMQHYTDCTLPCVCGSRDHRGFAFSCPSKSKKHSYWVENSVRVLNYTSEVALYRLDENSCTREKSIALAVVL</sequence>
<organism evidence="2 3">
    <name type="scientific">Amblyomma americanum</name>
    <name type="common">Lone star tick</name>
    <dbReference type="NCBI Taxonomy" id="6943"/>
    <lineage>
        <taxon>Eukaryota</taxon>
        <taxon>Metazoa</taxon>
        <taxon>Ecdysozoa</taxon>
        <taxon>Arthropoda</taxon>
        <taxon>Chelicerata</taxon>
        <taxon>Arachnida</taxon>
        <taxon>Acari</taxon>
        <taxon>Parasitiformes</taxon>
        <taxon>Ixodida</taxon>
        <taxon>Ixodoidea</taxon>
        <taxon>Ixodidae</taxon>
        <taxon>Amblyomminae</taxon>
        <taxon>Amblyomma</taxon>
    </lineage>
</organism>
<accession>A0AAQ4EBC3</accession>
<evidence type="ECO:0000313" key="2">
    <source>
        <dbReference type="EMBL" id="KAK8772069.1"/>
    </source>
</evidence>
<reference evidence="2 3" key="1">
    <citation type="journal article" date="2023" name="Arcadia Sci">
        <title>De novo assembly of a long-read Amblyomma americanum tick genome.</title>
        <authorList>
            <person name="Chou S."/>
            <person name="Poskanzer K.E."/>
            <person name="Rollins M."/>
            <person name="Thuy-Boun P.S."/>
        </authorList>
    </citation>
    <scope>NUCLEOTIDE SEQUENCE [LARGE SCALE GENOMIC DNA]</scope>
    <source>
        <strain evidence="2">F_SG_1</strain>
        <tissue evidence="2">Salivary glands</tissue>
    </source>
</reference>
<dbReference type="AlphaFoldDB" id="A0AAQ4EBC3"/>
<evidence type="ECO:0000313" key="3">
    <source>
        <dbReference type="Proteomes" id="UP001321473"/>
    </source>
</evidence>
<comment type="caution">
    <text evidence="2">The sequence shown here is derived from an EMBL/GenBank/DDBJ whole genome shotgun (WGS) entry which is preliminary data.</text>
</comment>
<keyword evidence="3" id="KW-1185">Reference proteome</keyword>
<protein>
    <submittedName>
        <fullName evidence="2">Uncharacterized protein</fullName>
    </submittedName>
</protein>
<feature type="region of interest" description="Disordered" evidence="1">
    <location>
        <begin position="1"/>
        <end position="24"/>
    </location>
</feature>
<proteinExistence type="predicted"/>
<dbReference type="EMBL" id="JARKHS020018879">
    <property type="protein sequence ID" value="KAK8772069.1"/>
    <property type="molecule type" value="Genomic_DNA"/>
</dbReference>